<evidence type="ECO:0000313" key="2">
    <source>
        <dbReference type="Proteomes" id="UP000235786"/>
    </source>
</evidence>
<name>A0A2J6S1F2_HYAVF</name>
<accession>A0A2J6S1F2</accession>
<protein>
    <submittedName>
        <fullName evidence="1">Uncharacterized protein</fullName>
    </submittedName>
</protein>
<dbReference type="InterPro" id="IPR022190">
    <property type="entry name" value="DUF3716"/>
</dbReference>
<keyword evidence="2" id="KW-1185">Reference proteome</keyword>
<dbReference type="EMBL" id="KZ613941">
    <property type="protein sequence ID" value="PMD44604.1"/>
    <property type="molecule type" value="Genomic_DNA"/>
</dbReference>
<proteinExistence type="predicted"/>
<gene>
    <name evidence="1" type="ORF">L207DRAFT_630915</name>
</gene>
<dbReference type="Pfam" id="PF12511">
    <property type="entry name" value="DUF3716"/>
    <property type="match status" value="1"/>
</dbReference>
<dbReference type="OrthoDB" id="3543228at2759"/>
<reference evidence="1 2" key="1">
    <citation type="submission" date="2016-04" db="EMBL/GenBank/DDBJ databases">
        <title>A degradative enzymes factory behind the ericoid mycorrhizal symbiosis.</title>
        <authorList>
            <consortium name="DOE Joint Genome Institute"/>
            <person name="Martino E."/>
            <person name="Morin E."/>
            <person name="Grelet G."/>
            <person name="Kuo A."/>
            <person name="Kohler A."/>
            <person name="Daghino S."/>
            <person name="Barry K."/>
            <person name="Choi C."/>
            <person name="Cichocki N."/>
            <person name="Clum A."/>
            <person name="Copeland A."/>
            <person name="Hainaut M."/>
            <person name="Haridas S."/>
            <person name="Labutti K."/>
            <person name="Lindquist E."/>
            <person name="Lipzen A."/>
            <person name="Khouja H.-R."/>
            <person name="Murat C."/>
            <person name="Ohm R."/>
            <person name="Olson A."/>
            <person name="Spatafora J."/>
            <person name="Veneault-Fourrey C."/>
            <person name="Henrissat B."/>
            <person name="Grigoriev I."/>
            <person name="Martin F."/>
            <person name="Perotto S."/>
        </authorList>
    </citation>
    <scope>NUCLEOTIDE SEQUENCE [LARGE SCALE GENOMIC DNA]</scope>
    <source>
        <strain evidence="1 2">F</strain>
    </source>
</reference>
<organism evidence="1 2">
    <name type="scientific">Hyaloscypha variabilis (strain UAMH 11265 / GT02V1 / F)</name>
    <name type="common">Meliniomyces variabilis</name>
    <dbReference type="NCBI Taxonomy" id="1149755"/>
    <lineage>
        <taxon>Eukaryota</taxon>
        <taxon>Fungi</taxon>
        <taxon>Dikarya</taxon>
        <taxon>Ascomycota</taxon>
        <taxon>Pezizomycotina</taxon>
        <taxon>Leotiomycetes</taxon>
        <taxon>Helotiales</taxon>
        <taxon>Hyaloscyphaceae</taxon>
        <taxon>Hyaloscypha</taxon>
        <taxon>Hyaloscypha variabilis</taxon>
    </lineage>
</organism>
<evidence type="ECO:0000313" key="1">
    <source>
        <dbReference type="EMBL" id="PMD44604.1"/>
    </source>
</evidence>
<sequence>MAPYDKSDFVVTTKQVIGAHPATKETEWGIEPSYPLGPLEGRTPFDNLRFAIDPAPGHTITPLGPLVPVEAQRMTTNLRAWAQGTDSSAVGRNLEALPQQRTLSLAQGKSARGLEPSCARKGHKEGGLAFLAGVEQVGGQACTQCQAGRGPFSSCVVVAGFFSGRCASCHYHGKTYCSLRQ</sequence>
<dbReference type="Proteomes" id="UP000235786">
    <property type="component" value="Unassembled WGS sequence"/>
</dbReference>
<dbReference type="AlphaFoldDB" id="A0A2J6S1F2"/>